<protein>
    <submittedName>
        <fullName evidence="2">Uncharacterized protein</fullName>
    </submittedName>
</protein>
<feature type="compositionally biased region" description="Low complexity" evidence="1">
    <location>
        <begin position="842"/>
        <end position="867"/>
    </location>
</feature>
<feature type="compositionally biased region" description="Basic residues" evidence="1">
    <location>
        <begin position="449"/>
        <end position="459"/>
    </location>
</feature>
<feature type="region of interest" description="Disordered" evidence="1">
    <location>
        <begin position="1"/>
        <end position="163"/>
    </location>
</feature>
<evidence type="ECO:0000256" key="1">
    <source>
        <dbReference type="SAM" id="MobiDB-lite"/>
    </source>
</evidence>
<feature type="region of interest" description="Disordered" evidence="1">
    <location>
        <begin position="490"/>
        <end position="913"/>
    </location>
</feature>
<evidence type="ECO:0000313" key="2">
    <source>
        <dbReference type="EMBL" id="KAK0532527.1"/>
    </source>
</evidence>
<feature type="compositionally biased region" description="Low complexity" evidence="1">
    <location>
        <begin position="411"/>
        <end position="442"/>
    </location>
</feature>
<dbReference type="Proteomes" id="UP001176521">
    <property type="component" value="Unassembled WGS sequence"/>
</dbReference>
<comment type="caution">
    <text evidence="2">The sequence shown here is derived from an EMBL/GenBank/DDBJ whole genome shotgun (WGS) entry which is preliminary data.</text>
</comment>
<keyword evidence="3" id="KW-1185">Reference proteome</keyword>
<organism evidence="2 3">
    <name type="scientific">Tilletia horrida</name>
    <dbReference type="NCBI Taxonomy" id="155126"/>
    <lineage>
        <taxon>Eukaryota</taxon>
        <taxon>Fungi</taxon>
        <taxon>Dikarya</taxon>
        <taxon>Basidiomycota</taxon>
        <taxon>Ustilaginomycotina</taxon>
        <taxon>Exobasidiomycetes</taxon>
        <taxon>Tilletiales</taxon>
        <taxon>Tilletiaceae</taxon>
        <taxon>Tilletia</taxon>
    </lineage>
</organism>
<feature type="compositionally biased region" description="Low complexity" evidence="1">
    <location>
        <begin position="737"/>
        <end position="762"/>
    </location>
</feature>
<feature type="compositionally biased region" description="Low complexity" evidence="1">
    <location>
        <begin position="490"/>
        <end position="503"/>
    </location>
</feature>
<feature type="compositionally biased region" description="Basic and acidic residues" evidence="1">
    <location>
        <begin position="254"/>
        <end position="266"/>
    </location>
</feature>
<feature type="compositionally biased region" description="Gly residues" evidence="1">
    <location>
        <begin position="569"/>
        <end position="581"/>
    </location>
</feature>
<dbReference type="AlphaFoldDB" id="A0AAN6GC08"/>
<gene>
    <name evidence="2" type="ORF">OC842_003276</name>
</gene>
<feature type="compositionally biased region" description="Low complexity" evidence="1">
    <location>
        <begin position="52"/>
        <end position="68"/>
    </location>
</feature>
<feature type="compositionally biased region" description="Basic and acidic residues" evidence="1">
    <location>
        <begin position="460"/>
        <end position="471"/>
    </location>
</feature>
<feature type="compositionally biased region" description="Low complexity" evidence="1">
    <location>
        <begin position="13"/>
        <end position="30"/>
    </location>
</feature>
<dbReference type="EMBL" id="JAPDMQ010000158">
    <property type="protein sequence ID" value="KAK0532527.1"/>
    <property type="molecule type" value="Genomic_DNA"/>
</dbReference>
<feature type="compositionally biased region" description="Low complexity" evidence="1">
    <location>
        <begin position="893"/>
        <end position="913"/>
    </location>
</feature>
<evidence type="ECO:0000313" key="3">
    <source>
        <dbReference type="Proteomes" id="UP001176521"/>
    </source>
</evidence>
<feature type="region of interest" description="Disordered" evidence="1">
    <location>
        <begin position="385"/>
        <end position="474"/>
    </location>
</feature>
<name>A0AAN6GC08_9BASI</name>
<feature type="compositionally biased region" description="Low complexity" evidence="1">
    <location>
        <begin position="237"/>
        <end position="251"/>
    </location>
</feature>
<feature type="compositionally biased region" description="Low complexity" evidence="1">
    <location>
        <begin position="669"/>
        <end position="685"/>
    </location>
</feature>
<proteinExistence type="predicted"/>
<feature type="compositionally biased region" description="Low complexity" evidence="1">
    <location>
        <begin position="780"/>
        <end position="824"/>
    </location>
</feature>
<reference evidence="2" key="1">
    <citation type="journal article" date="2023" name="PhytoFront">
        <title>Draft Genome Resources of Seven Strains of Tilletia horrida, Causal Agent of Kernel Smut of Rice.</title>
        <authorList>
            <person name="Khanal S."/>
            <person name="Antony Babu S."/>
            <person name="Zhou X.G."/>
        </authorList>
    </citation>
    <scope>NUCLEOTIDE SEQUENCE</scope>
    <source>
        <strain evidence="2">TX3</strain>
    </source>
</reference>
<feature type="region of interest" description="Disordered" evidence="1">
    <location>
        <begin position="237"/>
        <end position="364"/>
    </location>
</feature>
<feature type="compositionally biased region" description="Basic residues" evidence="1">
    <location>
        <begin position="883"/>
        <end position="892"/>
    </location>
</feature>
<feature type="compositionally biased region" description="Pro residues" evidence="1">
    <location>
        <begin position="606"/>
        <end position="616"/>
    </location>
</feature>
<feature type="compositionally biased region" description="Polar residues" evidence="1">
    <location>
        <begin position="639"/>
        <end position="648"/>
    </location>
</feature>
<feature type="compositionally biased region" description="Polar residues" evidence="1">
    <location>
        <begin position="295"/>
        <end position="305"/>
    </location>
</feature>
<feature type="region of interest" description="Disordered" evidence="1">
    <location>
        <begin position="178"/>
        <end position="198"/>
    </location>
</feature>
<sequence>MAPIRSTDPDSRTSSFHHLLSAAASSTTALGSRREDNASAGPVGPIGGGTPSGSAFSSRRSSPVAAVGPLLPSDRPLRDERQLPPLSSILARNNHRSARQHDLRSAAPDTSREAAQLPLYTPLSLNAQSRPPGPVQPRHSPESKGKGKGKATVRGGGPDNVAPVDVESELLSHLTRAQSINDARAGHPLRPSARSEHFRSISDVWRAFDNELDYLSRSDPATAEDLSASMKDVYDKAATAAAGAPAASSEAFPEDVRSRSHVRDEPAFAAARRSMHSEPSASTVALSGANDPTARPNSTMGSQAPIQYYRAPSPSRNPTADARRTGPGWSEQEHHPACSPELAGNVDGGNGSGSSKSMDRLEPLGMRSPTTAFAADIHTVPEAAILPSSTVPSSKMPPVRTWTAGDAPIPGGQSIAGASASAGAKRTATDAATAESESGSTAYDELLSRRRAAGARMKRKEGANARKKNEGSSKMAAAGLAILPMHQGHYPHQHQQLQYQHQHYPPPPHQQPQRAASDSGPSRASEGSEDEDGLMLDSGGGDGDELSPTQTMMALSPAADRVRYADSGAGSGSGSGSGGRRGSSSRRSFEDVPQQHSHPHPHPHPHPQQQPYPPSHPHPHLHPPALGGTAFRPSMAHSMPTSPSNGSSARRHLGPEPLSAYPHPHQHQHPYPQSHPQQQQQQQQHAHLHPPPPSSLPTLQHRRPSSSLRGGASEDVAGGTAGETGGAGGAPPRETFSSSSAPASASAPAPASASASASTSTPNMTPSNLAHRRSLPFVLQPESSSSAAATSSTPSSSSASSPSQQQPPQQQTQAQEQQQQQQPAYRSAALSSFSYRLDTFRSSPASAGTSTTATSTQRALPLPLSLSGRRSNATSSAGESHQHQHQHQHHQHQPPYRQQRQPQQQQSSPQQQS</sequence>
<feature type="compositionally biased region" description="Gly residues" evidence="1">
    <location>
        <begin position="719"/>
        <end position="729"/>
    </location>
</feature>
<accession>A0AAN6GC08</accession>
<feature type="compositionally biased region" description="Polar residues" evidence="1">
    <location>
        <begin position="868"/>
        <end position="879"/>
    </location>
</feature>